<gene>
    <name evidence="1" type="ORF">URODEC1_LOCUS1039</name>
</gene>
<protein>
    <submittedName>
        <fullName evidence="1">Uncharacterized protein</fullName>
    </submittedName>
</protein>
<dbReference type="EMBL" id="OZ075111">
    <property type="protein sequence ID" value="CAL4886267.1"/>
    <property type="molecule type" value="Genomic_DNA"/>
</dbReference>
<dbReference type="Gene3D" id="1.25.40.10">
    <property type="entry name" value="Tetratricopeptide repeat domain"/>
    <property type="match status" value="1"/>
</dbReference>
<dbReference type="AlphaFoldDB" id="A0ABC8V976"/>
<evidence type="ECO:0000313" key="2">
    <source>
        <dbReference type="Proteomes" id="UP001497457"/>
    </source>
</evidence>
<reference evidence="1" key="1">
    <citation type="submission" date="2024-10" db="EMBL/GenBank/DDBJ databases">
        <authorList>
            <person name="Ryan C."/>
        </authorList>
    </citation>
    <scope>NUCLEOTIDE SEQUENCE [LARGE SCALE GENOMIC DNA]</scope>
</reference>
<accession>A0ABC8V976</accession>
<dbReference type="Pfam" id="PF14938">
    <property type="entry name" value="SNAP"/>
    <property type="match status" value="1"/>
</dbReference>
<evidence type="ECO:0000313" key="1">
    <source>
        <dbReference type="EMBL" id="CAL4886267.1"/>
    </source>
</evidence>
<sequence length="203" mass="23423">MWMVWSLLRRLATAGSGRRGRELIPRREEEEEEREVVRAAAKGFKETALSHVDAKNWREAALAFGEQAACDLKLGDELSAASALLRSAQSYAWIHEEGLGCCHETRTGPSHHAVREVKRSANGCYLLREELAELYVEQGELLTAADFFDKAADYYGHNRQKRHCRYEAGRIRFLLDHKENYDRLSEQDYWRKQMYEVLATGLM</sequence>
<organism evidence="1 2">
    <name type="scientific">Urochloa decumbens</name>
    <dbReference type="NCBI Taxonomy" id="240449"/>
    <lineage>
        <taxon>Eukaryota</taxon>
        <taxon>Viridiplantae</taxon>
        <taxon>Streptophyta</taxon>
        <taxon>Embryophyta</taxon>
        <taxon>Tracheophyta</taxon>
        <taxon>Spermatophyta</taxon>
        <taxon>Magnoliopsida</taxon>
        <taxon>Liliopsida</taxon>
        <taxon>Poales</taxon>
        <taxon>Poaceae</taxon>
        <taxon>PACMAD clade</taxon>
        <taxon>Panicoideae</taxon>
        <taxon>Panicodae</taxon>
        <taxon>Paniceae</taxon>
        <taxon>Melinidinae</taxon>
        <taxon>Urochloa</taxon>
    </lineage>
</organism>
<dbReference type="Proteomes" id="UP001497457">
    <property type="component" value="Chromosome 1b"/>
</dbReference>
<dbReference type="SUPFAM" id="SSF48452">
    <property type="entry name" value="TPR-like"/>
    <property type="match status" value="1"/>
</dbReference>
<dbReference type="InterPro" id="IPR011990">
    <property type="entry name" value="TPR-like_helical_dom_sf"/>
</dbReference>
<proteinExistence type="predicted"/>
<keyword evidence="2" id="KW-1185">Reference proteome</keyword>
<name>A0ABC8V976_9POAL</name>